<dbReference type="SUPFAM" id="SSF51366">
    <property type="entry name" value="Ribulose-phoshate binding barrel"/>
    <property type="match status" value="1"/>
</dbReference>
<dbReference type="PANTHER" id="PTHR32119:SF2">
    <property type="entry name" value="OROTIDINE 5'-PHOSPHATE DECARBOXYLASE"/>
    <property type="match status" value="1"/>
</dbReference>
<feature type="active site" description="For OMPdecase activity" evidence="8">
    <location>
        <position position="56"/>
    </location>
</feature>
<dbReference type="GO" id="GO:0004590">
    <property type="term" value="F:orotidine-5'-phosphate decarboxylase activity"/>
    <property type="evidence" value="ECO:0007669"/>
    <property type="project" value="UniProtKB-EC"/>
</dbReference>
<dbReference type="Proteomes" id="UP000008138">
    <property type="component" value="Chromosome"/>
</dbReference>
<dbReference type="CDD" id="cd04725">
    <property type="entry name" value="OMP_decarboxylase_like"/>
    <property type="match status" value="1"/>
</dbReference>
<reference key="2">
    <citation type="submission" date="2011-03" db="EMBL/GenBank/DDBJ databases">
        <title>Complete genome sequence of the thermoacidophilic crenarchaeon Thermoproteus uzoniensis 768-20.</title>
        <authorList>
            <person name="Mardanov A.V."/>
            <person name="Gumerov V.M."/>
            <person name="Beletsky A.V."/>
            <person name="Prokofeva M.I."/>
            <person name="Bonch-Osmolovskaya E.A."/>
            <person name="Ravin N.V."/>
            <person name="Skryabin K.G."/>
        </authorList>
    </citation>
    <scope>NUCLEOTIDE SEQUENCE</scope>
    <source>
        <strain>768-20</strain>
    </source>
</reference>
<feature type="active site" description="For OMPdecase activity" evidence="8">
    <location>
        <position position="58"/>
    </location>
</feature>
<feature type="domain" description="Orotidine 5'-phosphate decarboxylase" evidence="10">
    <location>
        <begin position="3"/>
        <end position="191"/>
    </location>
</feature>
<dbReference type="Gene3D" id="3.20.20.70">
    <property type="entry name" value="Aldolase class I"/>
    <property type="match status" value="1"/>
</dbReference>
<dbReference type="InterPro" id="IPR013785">
    <property type="entry name" value="Aldolase_TIM"/>
</dbReference>
<feature type="binding site" evidence="9">
    <location>
        <position position="30"/>
    </location>
    <ligand>
        <name>substrate</name>
    </ligand>
</feature>
<dbReference type="AlphaFoldDB" id="F2L371"/>
<dbReference type="UniPathway" id="UPA00070">
    <property type="reaction ID" value="UER00120"/>
</dbReference>
<dbReference type="GO" id="GO:0006207">
    <property type="term" value="P:'de novo' pyrimidine nucleobase biosynthetic process"/>
    <property type="evidence" value="ECO:0007669"/>
    <property type="project" value="InterPro"/>
</dbReference>
<evidence type="ECO:0000256" key="4">
    <source>
        <dbReference type="ARBA" id="ARBA00022793"/>
    </source>
</evidence>
<evidence type="ECO:0000313" key="11">
    <source>
        <dbReference type="EMBL" id="AEA11930.1"/>
    </source>
</evidence>
<keyword evidence="6" id="KW-0456">Lyase</keyword>
<dbReference type="EC" id="4.1.1.23" evidence="2"/>
<evidence type="ECO:0000256" key="1">
    <source>
        <dbReference type="ARBA" id="ARBA00004861"/>
    </source>
</evidence>
<protein>
    <recommendedName>
        <fullName evidence="3">Orotidine 5'-phosphate decarboxylase</fullName>
        <ecNumber evidence="2">4.1.1.23</ecNumber>
    </recommendedName>
    <alternativeName>
        <fullName evidence="7">OMP decarboxylase</fullName>
    </alternativeName>
</protein>
<keyword evidence="5" id="KW-0665">Pyrimidine biosynthesis</keyword>
<dbReference type="GO" id="GO:0044205">
    <property type="term" value="P:'de novo' UMP biosynthetic process"/>
    <property type="evidence" value="ECO:0007669"/>
    <property type="project" value="UniProtKB-UniPathway"/>
</dbReference>
<keyword evidence="12" id="KW-1185">Reference proteome</keyword>
<evidence type="ECO:0000256" key="8">
    <source>
        <dbReference type="PIRSR" id="PIRSR614732-1"/>
    </source>
</evidence>
<dbReference type="STRING" id="999630.TUZN_0434"/>
<evidence type="ECO:0000256" key="6">
    <source>
        <dbReference type="ARBA" id="ARBA00023239"/>
    </source>
</evidence>
<reference evidence="11 12" key="1">
    <citation type="journal article" date="2011" name="J. Bacteriol.">
        <title>Complete genome sequence of the thermoacidophilic crenarchaeon Thermoproteus uzoniensis 768-20.</title>
        <authorList>
            <person name="Mardanov A.V."/>
            <person name="Gumerov V.M."/>
            <person name="Beletsky A.V."/>
            <person name="Prokofeva M.I."/>
            <person name="Bonch-Osmolovskaya E.A."/>
            <person name="Ravin N.V."/>
            <person name="Skryabin K.G."/>
        </authorList>
    </citation>
    <scope>NUCLEOTIDE SEQUENCE [LARGE SCALE GENOMIC DNA]</scope>
    <source>
        <strain evidence="11 12">768-20</strain>
    </source>
</reference>
<dbReference type="PANTHER" id="PTHR32119">
    <property type="entry name" value="OROTIDINE 5'-PHOSPHATE DECARBOXYLASE"/>
    <property type="match status" value="1"/>
</dbReference>
<dbReference type="GeneID" id="10359979"/>
<comment type="pathway">
    <text evidence="1">Pyrimidine metabolism; UMP biosynthesis via de novo pathway; UMP from orotate: step 2/2.</text>
</comment>
<dbReference type="InterPro" id="IPR001754">
    <property type="entry name" value="OMPdeCOase_dom"/>
</dbReference>
<dbReference type="eggNOG" id="arCOG00081">
    <property type="taxonomic scope" value="Archaea"/>
</dbReference>
<evidence type="ECO:0000256" key="2">
    <source>
        <dbReference type="ARBA" id="ARBA00012321"/>
    </source>
</evidence>
<dbReference type="HOGENOM" id="CLU_067069_2_0_2"/>
<evidence type="ECO:0000313" key="12">
    <source>
        <dbReference type="Proteomes" id="UP000008138"/>
    </source>
</evidence>
<dbReference type="GO" id="GO:0005829">
    <property type="term" value="C:cytosol"/>
    <property type="evidence" value="ECO:0007669"/>
    <property type="project" value="TreeGrafter"/>
</dbReference>
<dbReference type="OrthoDB" id="94124at2157"/>
<sequence>MYPVVVALDTDLKTALEVARSLRDEAAGYKVGWDLVLEAGLEAVRTISRLGPVVVDLKLADVPHIVKRVVDKLSSAGACCAIAHGFLLPSLERDERLYVLVKMTVGSQYDRLWKELLGEVVGFRGVVAPGNEPQAISAIRSSLGCSTRIISPGIGAQGGRPGDAIRAGADFEIVGRYLLENPARVSEWAGLRPPCGNPL</sequence>
<accession>F2L371</accession>
<dbReference type="KEGG" id="tuz:TUZN_0434"/>
<proteinExistence type="predicted"/>
<name>F2L371_THEU7</name>
<dbReference type="InterPro" id="IPR014732">
    <property type="entry name" value="OMPdecase"/>
</dbReference>
<organism evidence="11 12">
    <name type="scientific">Thermoproteus uzoniensis (strain 768-20)</name>
    <dbReference type="NCBI Taxonomy" id="999630"/>
    <lineage>
        <taxon>Archaea</taxon>
        <taxon>Thermoproteota</taxon>
        <taxon>Thermoprotei</taxon>
        <taxon>Thermoproteales</taxon>
        <taxon>Thermoproteaceae</taxon>
        <taxon>Thermoproteus</taxon>
    </lineage>
</organism>
<evidence type="ECO:0000259" key="10">
    <source>
        <dbReference type="SMART" id="SM00934"/>
    </source>
</evidence>
<dbReference type="RefSeq" id="WP_013679266.1">
    <property type="nucleotide sequence ID" value="NC_015315.1"/>
</dbReference>
<dbReference type="InterPro" id="IPR011060">
    <property type="entry name" value="RibuloseP-bd_barrel"/>
</dbReference>
<keyword evidence="4" id="KW-0210">Decarboxylase</keyword>
<feature type="active site" description="For OMPdecase activity" evidence="8">
    <location>
        <position position="61"/>
    </location>
</feature>
<evidence type="ECO:0000256" key="5">
    <source>
        <dbReference type="ARBA" id="ARBA00022975"/>
    </source>
</evidence>
<dbReference type="SMART" id="SM00934">
    <property type="entry name" value="OMPdecase"/>
    <property type="match status" value="1"/>
</dbReference>
<gene>
    <name evidence="11" type="ordered locus">TUZN_0434</name>
</gene>
<evidence type="ECO:0000256" key="7">
    <source>
        <dbReference type="ARBA" id="ARBA00033428"/>
    </source>
</evidence>
<evidence type="ECO:0000256" key="9">
    <source>
        <dbReference type="PIRSR" id="PIRSR614732-2"/>
    </source>
</evidence>
<dbReference type="Pfam" id="PF00215">
    <property type="entry name" value="OMPdecase"/>
    <property type="match status" value="1"/>
</dbReference>
<evidence type="ECO:0000256" key="3">
    <source>
        <dbReference type="ARBA" id="ARBA00021923"/>
    </source>
</evidence>
<dbReference type="EMBL" id="CP002590">
    <property type="protein sequence ID" value="AEA11930.1"/>
    <property type="molecule type" value="Genomic_DNA"/>
</dbReference>
<feature type="binding site" evidence="9">
    <location>
        <position position="9"/>
    </location>
    <ligand>
        <name>substrate</name>
    </ligand>
</feature>